<comment type="cofactor">
    <cofactor evidence="1">
        <name>heme</name>
        <dbReference type="ChEBI" id="CHEBI:30413"/>
    </cofactor>
</comment>
<organism evidence="11 12">
    <name type="scientific">Hibiscus sabdariffa</name>
    <name type="common">roselle</name>
    <dbReference type="NCBI Taxonomy" id="183260"/>
    <lineage>
        <taxon>Eukaryota</taxon>
        <taxon>Viridiplantae</taxon>
        <taxon>Streptophyta</taxon>
        <taxon>Embryophyta</taxon>
        <taxon>Tracheophyta</taxon>
        <taxon>Spermatophyta</taxon>
        <taxon>Magnoliopsida</taxon>
        <taxon>eudicotyledons</taxon>
        <taxon>Gunneridae</taxon>
        <taxon>Pentapetalae</taxon>
        <taxon>rosids</taxon>
        <taxon>malvids</taxon>
        <taxon>Malvales</taxon>
        <taxon>Malvaceae</taxon>
        <taxon>Malvoideae</taxon>
        <taxon>Hibiscus</taxon>
    </lineage>
</organism>
<dbReference type="InterPro" id="IPR001128">
    <property type="entry name" value="Cyt_P450"/>
</dbReference>
<evidence type="ECO:0000256" key="10">
    <source>
        <dbReference type="RuleBase" id="RU000461"/>
    </source>
</evidence>
<comment type="subcellular location">
    <subcellularLocation>
        <location evidence="2">Membrane</location>
    </subcellularLocation>
</comment>
<keyword evidence="8 10" id="KW-0503">Monooxygenase</keyword>
<evidence type="ECO:0000256" key="5">
    <source>
        <dbReference type="ARBA" id="ARBA00022723"/>
    </source>
</evidence>
<evidence type="ECO:0000256" key="2">
    <source>
        <dbReference type="ARBA" id="ARBA00004370"/>
    </source>
</evidence>
<dbReference type="InterPro" id="IPR017972">
    <property type="entry name" value="Cyt_P450_CS"/>
</dbReference>
<keyword evidence="9" id="KW-0472">Membrane</keyword>
<evidence type="ECO:0000256" key="7">
    <source>
        <dbReference type="ARBA" id="ARBA00023004"/>
    </source>
</evidence>
<accession>A0ABR2U6C9</accession>
<dbReference type="InterPro" id="IPR002401">
    <property type="entry name" value="Cyt_P450_E_grp-I"/>
</dbReference>
<evidence type="ECO:0000256" key="4">
    <source>
        <dbReference type="ARBA" id="ARBA00022617"/>
    </source>
</evidence>
<dbReference type="Pfam" id="PF00067">
    <property type="entry name" value="p450"/>
    <property type="match status" value="1"/>
</dbReference>
<dbReference type="SUPFAM" id="SSF48264">
    <property type="entry name" value="Cytochrome P450"/>
    <property type="match status" value="1"/>
</dbReference>
<proteinExistence type="inferred from homology"/>
<dbReference type="Proteomes" id="UP001396334">
    <property type="component" value="Unassembled WGS sequence"/>
</dbReference>
<reference evidence="11 12" key="1">
    <citation type="journal article" date="2024" name="G3 (Bethesda)">
        <title>Genome assembly of Hibiscus sabdariffa L. provides insights into metabolisms of medicinal natural products.</title>
        <authorList>
            <person name="Kim T."/>
        </authorList>
    </citation>
    <scope>NUCLEOTIDE SEQUENCE [LARGE SCALE GENOMIC DNA]</scope>
    <source>
        <strain evidence="11">TK-2024</strain>
        <tissue evidence="11">Old leaves</tissue>
    </source>
</reference>
<dbReference type="PANTHER" id="PTHR47943">
    <property type="entry name" value="CYTOCHROME P450 93A3-LIKE"/>
    <property type="match status" value="1"/>
</dbReference>
<dbReference type="PANTHER" id="PTHR47943:SF9">
    <property type="entry name" value="CYTOCHROME P450"/>
    <property type="match status" value="1"/>
</dbReference>
<dbReference type="PRINTS" id="PR00385">
    <property type="entry name" value="P450"/>
</dbReference>
<protein>
    <recommendedName>
        <fullName evidence="13">Cytochrome P450</fullName>
    </recommendedName>
</protein>
<comment type="caution">
    <text evidence="11">The sequence shown here is derived from an EMBL/GenBank/DDBJ whole genome shotgun (WGS) entry which is preliminary data.</text>
</comment>
<evidence type="ECO:0000256" key="8">
    <source>
        <dbReference type="ARBA" id="ARBA00023033"/>
    </source>
</evidence>
<keyword evidence="5 10" id="KW-0479">Metal-binding</keyword>
<sequence>MYIQGIGRRLKRTSKLLDIAFEKIIEEHVQGSDLDGPKPHRDFVDVMVSKLNQPMDPHDEDQTYIIEKENIKAILLDMIAASFETSAVAIVWAFSEILRHPRVMVRLQQELGTVVGRNRFVEESDLPKLTYLDMVVKESLRLHPVAPFLVPRESMEDIVVNGYFIPKNSRILVNTWSMGRDPNIWSENAEEFLPERFMDGNIDIRGHHFELIPFGSGRRGCPGMQLALITMRLVLSQLIHCLEWELPDGMLPHELDMTETFGLSLPRANHLLAKPTYRLLE</sequence>
<keyword evidence="6 10" id="KW-0560">Oxidoreductase</keyword>
<evidence type="ECO:0000256" key="1">
    <source>
        <dbReference type="ARBA" id="ARBA00001971"/>
    </source>
</evidence>
<keyword evidence="4 10" id="KW-0349">Heme</keyword>
<evidence type="ECO:0000256" key="3">
    <source>
        <dbReference type="ARBA" id="ARBA00010617"/>
    </source>
</evidence>
<evidence type="ECO:0000313" key="12">
    <source>
        <dbReference type="Proteomes" id="UP001396334"/>
    </source>
</evidence>
<dbReference type="PROSITE" id="PS00086">
    <property type="entry name" value="CYTOCHROME_P450"/>
    <property type="match status" value="1"/>
</dbReference>
<dbReference type="InterPro" id="IPR036396">
    <property type="entry name" value="Cyt_P450_sf"/>
</dbReference>
<dbReference type="EMBL" id="JBBPBN010000002">
    <property type="protein sequence ID" value="KAK9045281.1"/>
    <property type="molecule type" value="Genomic_DNA"/>
</dbReference>
<evidence type="ECO:0000256" key="6">
    <source>
        <dbReference type="ARBA" id="ARBA00023002"/>
    </source>
</evidence>
<gene>
    <name evidence="11" type="ORF">V6N11_059168</name>
</gene>
<dbReference type="Gene3D" id="1.10.630.10">
    <property type="entry name" value="Cytochrome P450"/>
    <property type="match status" value="1"/>
</dbReference>
<evidence type="ECO:0008006" key="13">
    <source>
        <dbReference type="Google" id="ProtNLM"/>
    </source>
</evidence>
<keyword evidence="7 10" id="KW-0408">Iron</keyword>
<evidence type="ECO:0000313" key="11">
    <source>
        <dbReference type="EMBL" id="KAK9045281.1"/>
    </source>
</evidence>
<name>A0ABR2U6C9_9ROSI</name>
<dbReference type="PRINTS" id="PR00463">
    <property type="entry name" value="EP450I"/>
</dbReference>
<keyword evidence="12" id="KW-1185">Reference proteome</keyword>
<comment type="similarity">
    <text evidence="3 10">Belongs to the cytochrome P450 family.</text>
</comment>
<evidence type="ECO:0000256" key="9">
    <source>
        <dbReference type="ARBA" id="ARBA00023136"/>
    </source>
</evidence>